<evidence type="ECO:0000256" key="2">
    <source>
        <dbReference type="ARBA" id="ARBA00022603"/>
    </source>
</evidence>
<sequence>MVFFKGRHHLEKDWGHYFCDENDTLPSNGKVILEAGCGTGNTIFPLAKKFPQIFIHACDFSHQAVTLVKSHTNFREDQMNVFDCNIAEDNLCHHIMPASVDIVTLPNGYVLLRDYAIGDYAQAMLMNKNRVISQNFYFRGDGTCSFYFSEDLLSELFVTAGFTVVDVNTYNREIENRAKNITMQRYSVGYEQFSDDLDHTIIPLSKTTNSQF</sequence>
<dbReference type="GO" id="GO:0008757">
    <property type="term" value="F:S-adenosylmethionine-dependent methyltransferase activity"/>
    <property type="evidence" value="ECO:0007669"/>
    <property type="project" value="UniProtKB-ARBA"/>
</dbReference>
<proteinExistence type="inferred from homology"/>
<dbReference type="InterPro" id="IPR013217">
    <property type="entry name" value="Methyltransf_12"/>
</dbReference>
<dbReference type="PANTHER" id="PTHR22809:SF8">
    <property type="entry name" value="TRNA N(3)-METHYLCYTIDINE METHYLTRANSFERASE"/>
    <property type="match status" value="1"/>
</dbReference>
<dbReference type="PANTHER" id="PTHR22809">
    <property type="entry name" value="METHYLTRANSFERASE-RELATED"/>
    <property type="match status" value="1"/>
</dbReference>
<protein>
    <submittedName>
        <fullName evidence="5">Methyltransferase-like protein 6</fullName>
    </submittedName>
</protein>
<name>A0A2U1NEG9_ARTAN</name>
<comment type="similarity">
    <text evidence="1">Belongs to the methyltransferase superfamily. METL family.</text>
</comment>
<keyword evidence="3 5" id="KW-0808">Transferase</keyword>
<dbReference type="Gene3D" id="3.40.50.150">
    <property type="entry name" value="Vaccinia Virus protein VP39"/>
    <property type="match status" value="1"/>
</dbReference>
<gene>
    <name evidence="5" type="ORF">CTI12_AA270010</name>
</gene>
<dbReference type="CDD" id="cd02440">
    <property type="entry name" value="AdoMet_MTases"/>
    <property type="match status" value="1"/>
</dbReference>
<evidence type="ECO:0000313" key="5">
    <source>
        <dbReference type="EMBL" id="PWA71878.1"/>
    </source>
</evidence>
<dbReference type="OrthoDB" id="417697at2759"/>
<comment type="caution">
    <text evidence="5">The sequence shown here is derived from an EMBL/GenBank/DDBJ whole genome shotgun (WGS) entry which is preliminary data.</text>
</comment>
<dbReference type="GO" id="GO:0032259">
    <property type="term" value="P:methylation"/>
    <property type="evidence" value="ECO:0007669"/>
    <property type="project" value="UniProtKB-KW"/>
</dbReference>
<organism evidence="5 6">
    <name type="scientific">Artemisia annua</name>
    <name type="common">Sweet wormwood</name>
    <dbReference type="NCBI Taxonomy" id="35608"/>
    <lineage>
        <taxon>Eukaryota</taxon>
        <taxon>Viridiplantae</taxon>
        <taxon>Streptophyta</taxon>
        <taxon>Embryophyta</taxon>
        <taxon>Tracheophyta</taxon>
        <taxon>Spermatophyta</taxon>
        <taxon>Magnoliopsida</taxon>
        <taxon>eudicotyledons</taxon>
        <taxon>Gunneridae</taxon>
        <taxon>Pentapetalae</taxon>
        <taxon>asterids</taxon>
        <taxon>campanulids</taxon>
        <taxon>Asterales</taxon>
        <taxon>Asteraceae</taxon>
        <taxon>Asteroideae</taxon>
        <taxon>Anthemideae</taxon>
        <taxon>Artemisiinae</taxon>
        <taxon>Artemisia</taxon>
    </lineage>
</organism>
<dbReference type="InterPro" id="IPR029063">
    <property type="entry name" value="SAM-dependent_MTases_sf"/>
</dbReference>
<dbReference type="Pfam" id="PF08242">
    <property type="entry name" value="Methyltransf_12"/>
    <property type="match status" value="1"/>
</dbReference>
<evidence type="ECO:0000259" key="4">
    <source>
        <dbReference type="Pfam" id="PF08242"/>
    </source>
</evidence>
<dbReference type="Proteomes" id="UP000245207">
    <property type="component" value="Unassembled WGS sequence"/>
</dbReference>
<evidence type="ECO:0000313" key="6">
    <source>
        <dbReference type="Proteomes" id="UP000245207"/>
    </source>
</evidence>
<feature type="domain" description="Methyltransferase type 12" evidence="4">
    <location>
        <begin position="33"/>
        <end position="105"/>
    </location>
</feature>
<dbReference type="GO" id="GO:0008173">
    <property type="term" value="F:RNA methyltransferase activity"/>
    <property type="evidence" value="ECO:0007669"/>
    <property type="project" value="UniProtKB-ARBA"/>
</dbReference>
<dbReference type="SUPFAM" id="SSF53335">
    <property type="entry name" value="S-adenosyl-L-methionine-dependent methyltransferases"/>
    <property type="match status" value="1"/>
</dbReference>
<reference evidence="5 6" key="1">
    <citation type="journal article" date="2018" name="Mol. Plant">
        <title>The genome of Artemisia annua provides insight into the evolution of Asteraceae family and artemisinin biosynthesis.</title>
        <authorList>
            <person name="Shen Q."/>
            <person name="Zhang L."/>
            <person name="Liao Z."/>
            <person name="Wang S."/>
            <person name="Yan T."/>
            <person name="Shi P."/>
            <person name="Liu M."/>
            <person name="Fu X."/>
            <person name="Pan Q."/>
            <person name="Wang Y."/>
            <person name="Lv Z."/>
            <person name="Lu X."/>
            <person name="Zhang F."/>
            <person name="Jiang W."/>
            <person name="Ma Y."/>
            <person name="Chen M."/>
            <person name="Hao X."/>
            <person name="Li L."/>
            <person name="Tang Y."/>
            <person name="Lv G."/>
            <person name="Zhou Y."/>
            <person name="Sun X."/>
            <person name="Brodelius P.E."/>
            <person name="Rose J.K.C."/>
            <person name="Tang K."/>
        </authorList>
    </citation>
    <scope>NUCLEOTIDE SEQUENCE [LARGE SCALE GENOMIC DNA]</scope>
    <source>
        <strain evidence="6">cv. Huhao1</strain>
        <tissue evidence="5">Leaf</tissue>
    </source>
</reference>
<dbReference type="EMBL" id="PKPP01003009">
    <property type="protein sequence ID" value="PWA71878.1"/>
    <property type="molecule type" value="Genomic_DNA"/>
</dbReference>
<dbReference type="AlphaFoldDB" id="A0A2U1NEG9"/>
<dbReference type="InterPro" id="IPR026113">
    <property type="entry name" value="METTL2/6/8-like"/>
</dbReference>
<keyword evidence="2 5" id="KW-0489">Methyltransferase</keyword>
<evidence type="ECO:0000256" key="3">
    <source>
        <dbReference type="ARBA" id="ARBA00022679"/>
    </source>
</evidence>
<evidence type="ECO:0000256" key="1">
    <source>
        <dbReference type="ARBA" id="ARBA00009725"/>
    </source>
</evidence>
<accession>A0A2U1NEG9</accession>
<dbReference type="STRING" id="35608.A0A2U1NEG9"/>
<keyword evidence="6" id="KW-1185">Reference proteome</keyword>